<dbReference type="GO" id="GO:0006412">
    <property type="term" value="P:translation"/>
    <property type="evidence" value="ECO:0007669"/>
    <property type="project" value="UniProtKB-UniRule"/>
</dbReference>
<dbReference type="NCBIfam" id="TIGR03953">
    <property type="entry name" value="rplD_bact"/>
    <property type="match status" value="1"/>
</dbReference>
<keyword evidence="4 7" id="KW-0689">Ribosomal protein</keyword>
<comment type="function">
    <text evidence="7">Forms part of the polypeptide exit tunnel.</text>
</comment>
<reference evidence="9 10" key="1">
    <citation type="submission" date="2014-03" db="EMBL/GenBank/DDBJ databases">
        <title>Genomics of Bifidobacteria.</title>
        <authorList>
            <person name="Ventura M."/>
            <person name="Milani C."/>
            <person name="Lugli G.A."/>
        </authorList>
    </citation>
    <scope>NUCLEOTIDE SEQUENCE [LARGE SCALE GENOMIC DNA]</scope>
    <source>
        <strain evidence="9 10">DSM 23973</strain>
    </source>
</reference>
<dbReference type="GO" id="GO:0003735">
    <property type="term" value="F:structural constituent of ribosome"/>
    <property type="evidence" value="ECO:0007669"/>
    <property type="project" value="InterPro"/>
</dbReference>
<dbReference type="HAMAP" id="MF_01328_B">
    <property type="entry name" value="Ribosomal_uL4_B"/>
    <property type="match status" value="1"/>
</dbReference>
<keyword evidence="5 7" id="KW-0687">Ribonucleoprotein</keyword>
<keyword evidence="3 7" id="KW-0694">RNA-binding</keyword>
<dbReference type="PANTHER" id="PTHR10746:SF6">
    <property type="entry name" value="LARGE RIBOSOMAL SUBUNIT PROTEIN UL4M"/>
    <property type="match status" value="1"/>
</dbReference>
<dbReference type="GO" id="GO:1990904">
    <property type="term" value="C:ribonucleoprotein complex"/>
    <property type="evidence" value="ECO:0007669"/>
    <property type="project" value="UniProtKB-KW"/>
</dbReference>
<dbReference type="EMBL" id="JGYS01000006">
    <property type="protein sequence ID" value="KFI55289.1"/>
    <property type="molecule type" value="Genomic_DNA"/>
</dbReference>
<dbReference type="FunFam" id="3.40.1370.10:FF:000004">
    <property type="entry name" value="50S ribosomal protein L4"/>
    <property type="match status" value="1"/>
</dbReference>
<feature type="region of interest" description="Disordered" evidence="8">
    <location>
        <begin position="55"/>
        <end position="83"/>
    </location>
</feature>
<evidence type="ECO:0000256" key="4">
    <source>
        <dbReference type="ARBA" id="ARBA00022980"/>
    </source>
</evidence>
<evidence type="ECO:0000256" key="7">
    <source>
        <dbReference type="HAMAP-Rule" id="MF_01328"/>
    </source>
</evidence>
<organism evidence="9 10">
    <name type="scientific">Bifidobacterium callitrichos DSM 23973</name>
    <dbReference type="NCBI Taxonomy" id="1437609"/>
    <lineage>
        <taxon>Bacteria</taxon>
        <taxon>Bacillati</taxon>
        <taxon>Actinomycetota</taxon>
        <taxon>Actinomycetes</taxon>
        <taxon>Bifidobacteriales</taxon>
        <taxon>Bifidobacteriaceae</taxon>
        <taxon>Bifidobacterium</taxon>
    </lineage>
</organism>
<protein>
    <recommendedName>
        <fullName evidence="6 7">Large ribosomal subunit protein uL4</fullName>
    </recommendedName>
</protein>
<dbReference type="GO" id="GO:0019843">
    <property type="term" value="F:rRNA binding"/>
    <property type="evidence" value="ECO:0007669"/>
    <property type="project" value="UniProtKB-UniRule"/>
</dbReference>
<comment type="caution">
    <text evidence="9">The sequence shown here is derived from an EMBL/GenBank/DDBJ whole genome shotgun (WGS) entry which is preliminary data.</text>
</comment>
<proteinExistence type="inferred from homology"/>
<evidence type="ECO:0000313" key="9">
    <source>
        <dbReference type="EMBL" id="KFI55289.1"/>
    </source>
</evidence>
<gene>
    <name evidence="7" type="primary">rplD</name>
    <name evidence="9" type="ORF">BCAL_1305</name>
</gene>
<dbReference type="Proteomes" id="UP000029072">
    <property type="component" value="Unassembled WGS sequence"/>
</dbReference>
<dbReference type="STRING" id="1437609.BCAL_1305"/>
<dbReference type="InterPro" id="IPR002136">
    <property type="entry name" value="Ribosomal_uL4"/>
</dbReference>
<comment type="subunit">
    <text evidence="7">Part of the 50S ribosomal subunit.</text>
</comment>
<evidence type="ECO:0000256" key="6">
    <source>
        <dbReference type="ARBA" id="ARBA00035244"/>
    </source>
</evidence>
<name>A0A087A939_9BIFI</name>
<dbReference type="AlphaFoldDB" id="A0A087A939"/>
<dbReference type="PANTHER" id="PTHR10746">
    <property type="entry name" value="50S RIBOSOMAL PROTEIN L4"/>
    <property type="match status" value="1"/>
</dbReference>
<sequence length="219" mass="23608">MANVTLNVTDNAGQNAGTVEAPAELFGISAEDVQAHVPLIHQVVVAQLAAARQGTHATKTRANVSGGGKKPWKQKGTGRARQGSIRAPQWYHGGVVFGPQPRNYAQRTPKKMKAAALRYVLSDRFNAGRVAVVDFGIGETPSTKAAVAALTPVTNDKFTTVVFTRDNVNEWLSVRNIPTVHPIFVDQLNTYDVVTAQYVVFTKEALEAFVAAKTEPKEA</sequence>
<evidence type="ECO:0000256" key="8">
    <source>
        <dbReference type="SAM" id="MobiDB-lite"/>
    </source>
</evidence>
<dbReference type="OrthoDB" id="9803201at2"/>
<evidence type="ECO:0000256" key="3">
    <source>
        <dbReference type="ARBA" id="ARBA00022884"/>
    </source>
</evidence>
<evidence type="ECO:0000313" key="10">
    <source>
        <dbReference type="Proteomes" id="UP000029072"/>
    </source>
</evidence>
<evidence type="ECO:0000256" key="5">
    <source>
        <dbReference type="ARBA" id="ARBA00023274"/>
    </source>
</evidence>
<accession>A0A087A939</accession>
<evidence type="ECO:0000256" key="1">
    <source>
        <dbReference type="ARBA" id="ARBA00010528"/>
    </source>
</evidence>
<keyword evidence="2 7" id="KW-0699">rRNA-binding</keyword>
<evidence type="ECO:0000256" key="2">
    <source>
        <dbReference type="ARBA" id="ARBA00022730"/>
    </source>
</evidence>
<dbReference type="Pfam" id="PF00573">
    <property type="entry name" value="Ribosomal_L4"/>
    <property type="match status" value="1"/>
</dbReference>
<comment type="similarity">
    <text evidence="1 7">Belongs to the universal ribosomal protein uL4 family.</text>
</comment>
<dbReference type="eggNOG" id="COG0088">
    <property type="taxonomic scope" value="Bacteria"/>
</dbReference>
<comment type="function">
    <text evidence="7">One of the primary rRNA binding proteins, this protein initially binds near the 5'-end of the 23S rRNA. It is important during the early stages of 50S assembly. It makes multiple contacts with different domains of the 23S rRNA in the assembled 50S subunit and ribosome.</text>
</comment>
<dbReference type="InterPro" id="IPR023574">
    <property type="entry name" value="Ribosomal_uL4_dom_sf"/>
</dbReference>
<dbReference type="GO" id="GO:0005840">
    <property type="term" value="C:ribosome"/>
    <property type="evidence" value="ECO:0007669"/>
    <property type="project" value="UniProtKB-KW"/>
</dbReference>
<dbReference type="RefSeq" id="WP_043164519.1">
    <property type="nucleotide sequence ID" value="NZ_JDUV01000003.1"/>
</dbReference>
<dbReference type="InterPro" id="IPR013005">
    <property type="entry name" value="Ribosomal_uL4-like"/>
</dbReference>
<dbReference type="Gene3D" id="3.40.1370.10">
    <property type="match status" value="1"/>
</dbReference>
<dbReference type="SUPFAM" id="SSF52166">
    <property type="entry name" value="Ribosomal protein L4"/>
    <property type="match status" value="1"/>
</dbReference>